<proteinExistence type="predicted"/>
<dbReference type="HOGENOM" id="CLU_1806468_0_0_1"/>
<dbReference type="EMBL" id="KN838557">
    <property type="protein sequence ID" value="KIK05762.1"/>
    <property type="molecule type" value="Genomic_DNA"/>
</dbReference>
<accession>A0A0C9Y6A0</accession>
<sequence>MQFQYHDKQYLAKQTCPRPKQSQGQDGARPIPRPALGSLAQLKKITNFISLSLACTFLQNLSHGNANSTKIDILPVINWYDSHNACLKAGSRPDRDDPHLYLKCCPSLLHHRLFFLKRYNDQRPATFMRGFDFGLCNENFRYH</sequence>
<reference evidence="2 3" key="1">
    <citation type="submission" date="2014-04" db="EMBL/GenBank/DDBJ databases">
        <authorList>
            <consortium name="DOE Joint Genome Institute"/>
            <person name="Kuo A."/>
            <person name="Kohler A."/>
            <person name="Nagy L.G."/>
            <person name="Floudas D."/>
            <person name="Copeland A."/>
            <person name="Barry K.W."/>
            <person name="Cichocki N."/>
            <person name="Veneault-Fourrey C."/>
            <person name="LaButti K."/>
            <person name="Lindquist E.A."/>
            <person name="Lipzen A."/>
            <person name="Lundell T."/>
            <person name="Morin E."/>
            <person name="Murat C."/>
            <person name="Sun H."/>
            <person name="Tunlid A."/>
            <person name="Henrissat B."/>
            <person name="Grigoriev I.V."/>
            <person name="Hibbett D.S."/>
            <person name="Martin F."/>
            <person name="Nordberg H.P."/>
            <person name="Cantor M.N."/>
            <person name="Hua S.X."/>
        </authorList>
    </citation>
    <scope>NUCLEOTIDE SEQUENCE [LARGE SCALE GENOMIC DNA]</scope>
    <source>
        <strain evidence="2 3">LaAM-08-1</strain>
    </source>
</reference>
<keyword evidence="3" id="KW-1185">Reference proteome</keyword>
<evidence type="ECO:0000256" key="1">
    <source>
        <dbReference type="SAM" id="MobiDB-lite"/>
    </source>
</evidence>
<reference evidence="3" key="2">
    <citation type="submission" date="2015-01" db="EMBL/GenBank/DDBJ databases">
        <title>Evolutionary Origins and Diversification of the Mycorrhizal Mutualists.</title>
        <authorList>
            <consortium name="DOE Joint Genome Institute"/>
            <consortium name="Mycorrhizal Genomics Consortium"/>
            <person name="Kohler A."/>
            <person name="Kuo A."/>
            <person name="Nagy L.G."/>
            <person name="Floudas D."/>
            <person name="Copeland A."/>
            <person name="Barry K.W."/>
            <person name="Cichocki N."/>
            <person name="Veneault-Fourrey C."/>
            <person name="LaButti K."/>
            <person name="Lindquist E.A."/>
            <person name="Lipzen A."/>
            <person name="Lundell T."/>
            <person name="Morin E."/>
            <person name="Murat C."/>
            <person name="Riley R."/>
            <person name="Ohm R."/>
            <person name="Sun H."/>
            <person name="Tunlid A."/>
            <person name="Henrissat B."/>
            <person name="Grigoriev I.V."/>
            <person name="Hibbett D.S."/>
            <person name="Martin F."/>
        </authorList>
    </citation>
    <scope>NUCLEOTIDE SEQUENCE [LARGE SCALE GENOMIC DNA]</scope>
    <source>
        <strain evidence="3">LaAM-08-1</strain>
    </source>
</reference>
<dbReference type="AlphaFoldDB" id="A0A0C9Y6A0"/>
<name>A0A0C9Y6A0_9AGAR</name>
<evidence type="ECO:0000313" key="2">
    <source>
        <dbReference type="EMBL" id="KIK05762.1"/>
    </source>
</evidence>
<evidence type="ECO:0000313" key="3">
    <source>
        <dbReference type="Proteomes" id="UP000054477"/>
    </source>
</evidence>
<protein>
    <submittedName>
        <fullName evidence="2">Uncharacterized protein</fullName>
    </submittedName>
</protein>
<dbReference type="Proteomes" id="UP000054477">
    <property type="component" value="Unassembled WGS sequence"/>
</dbReference>
<gene>
    <name evidence="2" type="ORF">K443DRAFT_325975</name>
</gene>
<feature type="region of interest" description="Disordered" evidence="1">
    <location>
        <begin position="14"/>
        <end position="33"/>
    </location>
</feature>
<organism evidence="2 3">
    <name type="scientific">Laccaria amethystina LaAM-08-1</name>
    <dbReference type="NCBI Taxonomy" id="1095629"/>
    <lineage>
        <taxon>Eukaryota</taxon>
        <taxon>Fungi</taxon>
        <taxon>Dikarya</taxon>
        <taxon>Basidiomycota</taxon>
        <taxon>Agaricomycotina</taxon>
        <taxon>Agaricomycetes</taxon>
        <taxon>Agaricomycetidae</taxon>
        <taxon>Agaricales</taxon>
        <taxon>Agaricineae</taxon>
        <taxon>Hydnangiaceae</taxon>
        <taxon>Laccaria</taxon>
    </lineage>
</organism>